<name>A2FJ89_TRIV3</name>
<proteinExistence type="predicted"/>
<dbReference type="KEGG" id="tva:4752758"/>
<accession>A2FJ89</accession>
<reference evidence="1" key="2">
    <citation type="journal article" date="2007" name="Science">
        <title>Draft genome sequence of the sexually transmitted pathogen Trichomonas vaginalis.</title>
        <authorList>
            <person name="Carlton J.M."/>
            <person name="Hirt R.P."/>
            <person name="Silva J.C."/>
            <person name="Delcher A.L."/>
            <person name="Schatz M."/>
            <person name="Zhao Q."/>
            <person name="Wortman J.R."/>
            <person name="Bidwell S.L."/>
            <person name="Alsmark U.C.M."/>
            <person name="Besteiro S."/>
            <person name="Sicheritz-Ponten T."/>
            <person name="Noel C.J."/>
            <person name="Dacks J.B."/>
            <person name="Foster P.G."/>
            <person name="Simillion C."/>
            <person name="Van de Peer Y."/>
            <person name="Miranda-Saavedra D."/>
            <person name="Barton G.J."/>
            <person name="Westrop G.D."/>
            <person name="Mueller S."/>
            <person name="Dessi D."/>
            <person name="Fiori P.L."/>
            <person name="Ren Q."/>
            <person name="Paulsen I."/>
            <person name="Zhang H."/>
            <person name="Bastida-Corcuera F.D."/>
            <person name="Simoes-Barbosa A."/>
            <person name="Brown M.T."/>
            <person name="Hayes R.D."/>
            <person name="Mukherjee M."/>
            <person name="Okumura C.Y."/>
            <person name="Schneider R."/>
            <person name="Smith A.J."/>
            <person name="Vanacova S."/>
            <person name="Villalvazo M."/>
            <person name="Haas B.J."/>
            <person name="Pertea M."/>
            <person name="Feldblyum T.V."/>
            <person name="Utterback T.R."/>
            <person name="Shu C.L."/>
            <person name="Osoegawa K."/>
            <person name="de Jong P.J."/>
            <person name="Hrdy I."/>
            <person name="Horvathova L."/>
            <person name="Zubacova Z."/>
            <person name="Dolezal P."/>
            <person name="Malik S.B."/>
            <person name="Logsdon J.M. Jr."/>
            <person name="Henze K."/>
            <person name="Gupta A."/>
            <person name="Wang C.C."/>
            <person name="Dunne R.L."/>
            <person name="Upcroft J.A."/>
            <person name="Upcroft P."/>
            <person name="White O."/>
            <person name="Salzberg S.L."/>
            <person name="Tang P."/>
            <person name="Chiu C.-H."/>
            <person name="Lee Y.-S."/>
            <person name="Embley T.M."/>
            <person name="Coombs G.H."/>
            <person name="Mottram J.C."/>
            <person name="Tachezy J."/>
            <person name="Fraser-Liggett C.M."/>
            <person name="Johnson P.J."/>
        </authorList>
    </citation>
    <scope>NUCLEOTIDE SEQUENCE [LARGE SCALE GENOMIC DNA]</scope>
    <source>
        <strain evidence="1">G3</strain>
    </source>
</reference>
<sequence length="158" mass="18035">MFAKLPVANQYSSNTIRSYKQKMSQSMRDQEKIIRRVQLNGLKIDFVAAYIDRYFKTHLTYSPLLALAKKITECSSVKLDRLAKRNRSALLCWYAENWDIAQAKIKCFDASLLLFLDSSDSVVSSPEEVRPIINVSQCSPTANNMVDPSDILQLLNDH</sequence>
<dbReference type="RefSeq" id="XP_001307933.1">
    <property type="nucleotide sequence ID" value="XM_001307932.1"/>
</dbReference>
<dbReference type="VEuPathDB" id="TrichDB:TVAG_243560"/>
<dbReference type="EMBL" id="DS113827">
    <property type="protein sequence ID" value="EAX95003.1"/>
    <property type="molecule type" value="Genomic_DNA"/>
</dbReference>
<keyword evidence="2" id="KW-1185">Reference proteome</keyword>
<dbReference type="Proteomes" id="UP000001542">
    <property type="component" value="Unassembled WGS sequence"/>
</dbReference>
<organism evidence="1 2">
    <name type="scientific">Trichomonas vaginalis (strain ATCC PRA-98 / G3)</name>
    <dbReference type="NCBI Taxonomy" id="412133"/>
    <lineage>
        <taxon>Eukaryota</taxon>
        <taxon>Metamonada</taxon>
        <taxon>Parabasalia</taxon>
        <taxon>Trichomonadida</taxon>
        <taxon>Trichomonadidae</taxon>
        <taxon>Trichomonas</taxon>
    </lineage>
</organism>
<protein>
    <submittedName>
        <fullName evidence="1">Uncharacterized protein</fullName>
    </submittedName>
</protein>
<dbReference type="AlphaFoldDB" id="A2FJ89"/>
<evidence type="ECO:0000313" key="2">
    <source>
        <dbReference type="Proteomes" id="UP000001542"/>
    </source>
</evidence>
<dbReference type="VEuPathDB" id="TrichDB:TVAGG3_0447150"/>
<evidence type="ECO:0000313" key="1">
    <source>
        <dbReference type="EMBL" id="EAX95003.1"/>
    </source>
</evidence>
<gene>
    <name evidence="1" type="ORF">TVAG_243560</name>
</gene>
<dbReference type="InParanoid" id="A2FJ89"/>
<reference evidence="1" key="1">
    <citation type="submission" date="2006-10" db="EMBL/GenBank/DDBJ databases">
        <authorList>
            <person name="Amadeo P."/>
            <person name="Zhao Q."/>
            <person name="Wortman J."/>
            <person name="Fraser-Liggett C."/>
            <person name="Carlton J."/>
        </authorList>
    </citation>
    <scope>NUCLEOTIDE SEQUENCE</scope>
    <source>
        <strain evidence="1">G3</strain>
    </source>
</reference>